<dbReference type="Proteomes" id="UP001154282">
    <property type="component" value="Unassembled WGS sequence"/>
</dbReference>
<dbReference type="GO" id="GO:0009251">
    <property type="term" value="P:glucan catabolic process"/>
    <property type="evidence" value="ECO:0007669"/>
    <property type="project" value="TreeGrafter"/>
</dbReference>
<dbReference type="Gene3D" id="3.20.20.300">
    <property type="entry name" value="Glycoside hydrolase, family 3, N-terminal domain"/>
    <property type="match status" value="1"/>
</dbReference>
<dbReference type="GO" id="GO:0008422">
    <property type="term" value="F:beta-glucosidase activity"/>
    <property type="evidence" value="ECO:0007669"/>
    <property type="project" value="UniProtKB-EC"/>
</dbReference>
<dbReference type="InterPro" id="IPR001764">
    <property type="entry name" value="Glyco_hydro_3_N"/>
</dbReference>
<dbReference type="EC" id="3.2.1.21" evidence="3"/>
<sequence length="505" mass="55455">MERQWFSTCCVLLLLVLVSCNSSFAAAGAKPLYLKYKDPKQPVGARIKDLVKRMTLEEKIGQMVQIDLTVASSDVMKNYYLGSVLSGGGSVPSPKASAAAWVNTVNGLQKGALSTRLGIPMIYGIDAVHGHNNVYNATIFPHNVGLGVTRHESSQLDPQLIKKIGAATAKEVRATGIPYAFAPCIAVCRDPRWGRCYESYSEDHTIVQKMTEIIPGLQGDLPANSRKGVPFVDNRTKVAACAKHYMGDGGTTKGINENNTVISMNGLMSIHMPAYLNSISKGVATIMVSYSSWNGKKMHANRELVTGFLKDKLKFRGFVISDWQGIDRITSPPHANYSSSITAGVGAGIDMIMVAYNYTELINDMIYQVKNRIIPVSRIDDAVKRILRVKFVMGLFEKPLADLSMVNELGKQEHRDLAREAVRKSLVLLKNGKTADKPLLPLPKKAAKILVAGSHADNLGNQCGGWTITWQGQTGNDLTSGMFPVLEQFCLCFFFFFCYNFTIRI</sequence>
<comment type="caution">
    <text evidence="10">The sequence shown here is derived from an EMBL/GenBank/DDBJ whole genome shotgun (WGS) entry which is preliminary data.</text>
</comment>
<evidence type="ECO:0000256" key="6">
    <source>
        <dbReference type="ARBA" id="ARBA00023295"/>
    </source>
</evidence>
<evidence type="ECO:0000256" key="3">
    <source>
        <dbReference type="ARBA" id="ARBA00012744"/>
    </source>
</evidence>
<keyword evidence="7" id="KW-1133">Transmembrane helix</keyword>
<dbReference type="InterPro" id="IPR017853">
    <property type="entry name" value="GH"/>
</dbReference>
<dbReference type="PANTHER" id="PTHR30620">
    <property type="entry name" value="PERIPLASMIC BETA-GLUCOSIDASE-RELATED"/>
    <property type="match status" value="1"/>
</dbReference>
<dbReference type="PROSITE" id="PS51257">
    <property type="entry name" value="PROKAR_LIPOPROTEIN"/>
    <property type="match status" value="1"/>
</dbReference>
<evidence type="ECO:0000256" key="7">
    <source>
        <dbReference type="SAM" id="Phobius"/>
    </source>
</evidence>
<dbReference type="PANTHER" id="PTHR30620:SF16">
    <property type="entry name" value="LYSOSOMAL BETA GLUCOSIDASE"/>
    <property type="match status" value="1"/>
</dbReference>
<evidence type="ECO:0000259" key="9">
    <source>
        <dbReference type="Pfam" id="PF00933"/>
    </source>
</evidence>
<proteinExistence type="inferred from homology"/>
<feature type="chain" id="PRO_5043471518" description="beta-glucosidase" evidence="8">
    <location>
        <begin position="21"/>
        <end position="505"/>
    </location>
</feature>
<reference evidence="10" key="1">
    <citation type="submission" date="2022-08" db="EMBL/GenBank/DDBJ databases">
        <authorList>
            <person name="Gutierrez-Valencia J."/>
        </authorList>
    </citation>
    <scope>NUCLEOTIDE SEQUENCE</scope>
</reference>
<keyword evidence="7" id="KW-0472">Membrane</keyword>
<dbReference type="SUPFAM" id="SSF51445">
    <property type="entry name" value="(Trans)glycosidases"/>
    <property type="match status" value="1"/>
</dbReference>
<keyword evidence="4 8" id="KW-0732">Signal</keyword>
<dbReference type="FunFam" id="3.20.20.300:FF:000003">
    <property type="entry name" value="Beta-D-glucan exohydrolase isoenzyme ExoI"/>
    <property type="match status" value="1"/>
</dbReference>
<accession>A0AAV0N1J7</accession>
<protein>
    <recommendedName>
        <fullName evidence="3">beta-glucosidase</fullName>
        <ecNumber evidence="3">3.2.1.21</ecNumber>
    </recommendedName>
</protein>
<dbReference type="AlphaFoldDB" id="A0AAV0N1J7"/>
<feature type="domain" description="Glycoside hydrolase family 3 N-terminal" evidence="9">
    <location>
        <begin position="55"/>
        <end position="389"/>
    </location>
</feature>
<dbReference type="Gene3D" id="3.40.50.1700">
    <property type="entry name" value="Glycoside hydrolase family 3 C-terminal domain"/>
    <property type="match status" value="1"/>
</dbReference>
<dbReference type="PRINTS" id="PR00133">
    <property type="entry name" value="GLHYDRLASE3"/>
</dbReference>
<gene>
    <name evidence="10" type="ORF">LITE_LOCUS31216</name>
</gene>
<comment type="similarity">
    <text evidence="2">Belongs to the glycosyl hydrolase 3 family.</text>
</comment>
<dbReference type="SUPFAM" id="SSF52279">
    <property type="entry name" value="Beta-D-glucan exohydrolase, C-terminal domain"/>
    <property type="match status" value="1"/>
</dbReference>
<organism evidence="10 11">
    <name type="scientific">Linum tenue</name>
    <dbReference type="NCBI Taxonomy" id="586396"/>
    <lineage>
        <taxon>Eukaryota</taxon>
        <taxon>Viridiplantae</taxon>
        <taxon>Streptophyta</taxon>
        <taxon>Embryophyta</taxon>
        <taxon>Tracheophyta</taxon>
        <taxon>Spermatophyta</taxon>
        <taxon>Magnoliopsida</taxon>
        <taxon>eudicotyledons</taxon>
        <taxon>Gunneridae</taxon>
        <taxon>Pentapetalae</taxon>
        <taxon>rosids</taxon>
        <taxon>fabids</taxon>
        <taxon>Malpighiales</taxon>
        <taxon>Linaceae</taxon>
        <taxon>Linum</taxon>
    </lineage>
</organism>
<keyword evidence="7" id="KW-0812">Transmembrane</keyword>
<feature type="signal peptide" evidence="8">
    <location>
        <begin position="1"/>
        <end position="20"/>
    </location>
</feature>
<dbReference type="Pfam" id="PF00933">
    <property type="entry name" value="Glyco_hydro_3"/>
    <property type="match status" value="1"/>
</dbReference>
<keyword evidence="5" id="KW-0378">Hydrolase</keyword>
<keyword evidence="6" id="KW-0326">Glycosidase</keyword>
<dbReference type="InterPro" id="IPR036881">
    <property type="entry name" value="Glyco_hydro_3_C_sf"/>
</dbReference>
<evidence type="ECO:0000313" key="10">
    <source>
        <dbReference type="EMBL" id="CAI0452414.1"/>
    </source>
</evidence>
<evidence type="ECO:0000256" key="4">
    <source>
        <dbReference type="ARBA" id="ARBA00022729"/>
    </source>
</evidence>
<evidence type="ECO:0000313" key="11">
    <source>
        <dbReference type="Proteomes" id="UP001154282"/>
    </source>
</evidence>
<dbReference type="InterPro" id="IPR036962">
    <property type="entry name" value="Glyco_hydro_3_N_sf"/>
</dbReference>
<feature type="transmembrane region" description="Helical" evidence="7">
    <location>
        <begin position="481"/>
        <end position="502"/>
    </location>
</feature>
<evidence type="ECO:0000256" key="8">
    <source>
        <dbReference type="SAM" id="SignalP"/>
    </source>
</evidence>
<evidence type="ECO:0000256" key="5">
    <source>
        <dbReference type="ARBA" id="ARBA00022801"/>
    </source>
</evidence>
<name>A0AAV0N1J7_9ROSI</name>
<dbReference type="EMBL" id="CAMGYJ010000007">
    <property type="protein sequence ID" value="CAI0452414.1"/>
    <property type="molecule type" value="Genomic_DNA"/>
</dbReference>
<comment type="catalytic activity">
    <reaction evidence="1">
        <text>Hydrolysis of terminal, non-reducing beta-D-glucosyl residues with release of beta-D-glucose.</text>
        <dbReference type="EC" id="3.2.1.21"/>
    </reaction>
</comment>
<evidence type="ECO:0000256" key="1">
    <source>
        <dbReference type="ARBA" id="ARBA00000448"/>
    </source>
</evidence>
<keyword evidence="11" id="KW-1185">Reference proteome</keyword>
<dbReference type="InterPro" id="IPR051915">
    <property type="entry name" value="Cellulose_Degrad_GH3"/>
</dbReference>
<evidence type="ECO:0000256" key="2">
    <source>
        <dbReference type="ARBA" id="ARBA00005336"/>
    </source>
</evidence>